<dbReference type="EC" id="2.7.13.3" evidence="3"/>
<keyword evidence="6 10" id="KW-0418">Kinase</keyword>
<evidence type="ECO:0000256" key="5">
    <source>
        <dbReference type="ARBA" id="ARBA00022679"/>
    </source>
</evidence>
<dbReference type="InterPro" id="IPR003594">
    <property type="entry name" value="HATPase_dom"/>
</dbReference>
<dbReference type="PANTHER" id="PTHR45453">
    <property type="entry name" value="PHOSPHATE REGULON SENSOR PROTEIN PHOR"/>
    <property type="match status" value="1"/>
</dbReference>
<dbReference type="CDD" id="cd00082">
    <property type="entry name" value="HisKA"/>
    <property type="match status" value="1"/>
</dbReference>
<keyword evidence="11" id="KW-1185">Reference proteome</keyword>
<dbReference type="SMART" id="SM00387">
    <property type="entry name" value="HATPase_c"/>
    <property type="match status" value="1"/>
</dbReference>
<feature type="transmembrane region" description="Helical" evidence="8">
    <location>
        <begin position="12"/>
        <end position="31"/>
    </location>
</feature>
<evidence type="ECO:0000259" key="9">
    <source>
        <dbReference type="PROSITE" id="PS50109"/>
    </source>
</evidence>
<comment type="catalytic activity">
    <reaction evidence="1">
        <text>ATP + protein L-histidine = ADP + protein N-phospho-L-histidine.</text>
        <dbReference type="EC" id="2.7.13.3"/>
    </reaction>
</comment>
<dbReference type="STRING" id="411467.BACCAP_01166"/>
<comment type="subcellular location">
    <subcellularLocation>
        <location evidence="2">Membrane</location>
    </subcellularLocation>
</comment>
<dbReference type="InterPro" id="IPR036890">
    <property type="entry name" value="HATPase_C_sf"/>
</dbReference>
<dbReference type="PRINTS" id="PR00344">
    <property type="entry name" value="BCTRLSENSOR"/>
</dbReference>
<gene>
    <name evidence="10" type="ORF">BACCAP_01166</name>
</gene>
<dbReference type="AlphaFoldDB" id="A6NSI7"/>
<protein>
    <recommendedName>
        <fullName evidence="3">histidine kinase</fullName>
        <ecNumber evidence="3">2.7.13.3</ecNumber>
    </recommendedName>
</protein>
<dbReference type="InterPro" id="IPR003661">
    <property type="entry name" value="HisK_dim/P_dom"/>
</dbReference>
<dbReference type="GO" id="GO:0000155">
    <property type="term" value="F:phosphorelay sensor kinase activity"/>
    <property type="evidence" value="ECO:0007669"/>
    <property type="project" value="InterPro"/>
</dbReference>
<dbReference type="GO" id="GO:0004721">
    <property type="term" value="F:phosphoprotein phosphatase activity"/>
    <property type="evidence" value="ECO:0007669"/>
    <property type="project" value="TreeGrafter"/>
</dbReference>
<dbReference type="EMBL" id="AAXG02000008">
    <property type="protein sequence ID" value="EDN00944.1"/>
    <property type="molecule type" value="Genomic_DNA"/>
</dbReference>
<dbReference type="InterPro" id="IPR050351">
    <property type="entry name" value="BphY/WalK/GraS-like"/>
</dbReference>
<evidence type="ECO:0000256" key="8">
    <source>
        <dbReference type="SAM" id="Phobius"/>
    </source>
</evidence>
<feature type="transmembrane region" description="Helical" evidence="8">
    <location>
        <begin position="158"/>
        <end position="180"/>
    </location>
</feature>
<dbReference type="RefSeq" id="WP_006571714.1">
    <property type="nucleotide sequence ID" value="NZ_AAXG02000008.1"/>
</dbReference>
<evidence type="ECO:0000256" key="4">
    <source>
        <dbReference type="ARBA" id="ARBA00022553"/>
    </source>
</evidence>
<keyword evidence="8" id="KW-0812">Transmembrane</keyword>
<evidence type="ECO:0000256" key="7">
    <source>
        <dbReference type="ARBA" id="ARBA00023012"/>
    </source>
</evidence>
<dbReference type="InterPro" id="IPR004358">
    <property type="entry name" value="Sig_transdc_His_kin-like_C"/>
</dbReference>
<evidence type="ECO:0000256" key="6">
    <source>
        <dbReference type="ARBA" id="ARBA00022777"/>
    </source>
</evidence>
<dbReference type="Pfam" id="PF02518">
    <property type="entry name" value="HATPase_c"/>
    <property type="match status" value="1"/>
</dbReference>
<dbReference type="Proteomes" id="UP000003639">
    <property type="component" value="Unassembled WGS sequence"/>
</dbReference>
<dbReference type="GO" id="GO:0005886">
    <property type="term" value="C:plasma membrane"/>
    <property type="evidence" value="ECO:0007669"/>
    <property type="project" value="TreeGrafter"/>
</dbReference>
<evidence type="ECO:0000313" key="11">
    <source>
        <dbReference type="Proteomes" id="UP000003639"/>
    </source>
</evidence>
<dbReference type="Pfam" id="PF00512">
    <property type="entry name" value="HisKA"/>
    <property type="match status" value="1"/>
</dbReference>
<reference evidence="10 11" key="2">
    <citation type="submission" date="2007-06" db="EMBL/GenBank/DDBJ databases">
        <title>Draft genome sequence of Pseudoflavonifractor capillosus ATCC 29799.</title>
        <authorList>
            <person name="Sudarsanam P."/>
            <person name="Ley R."/>
            <person name="Guruge J."/>
            <person name="Turnbaugh P.J."/>
            <person name="Mahowald M."/>
            <person name="Liep D."/>
            <person name="Gordon J."/>
        </authorList>
    </citation>
    <scope>NUCLEOTIDE SEQUENCE [LARGE SCALE GENOMIC DNA]</scope>
    <source>
        <strain evidence="10 11">ATCC 29799</strain>
    </source>
</reference>
<dbReference type="InterPro" id="IPR005467">
    <property type="entry name" value="His_kinase_dom"/>
</dbReference>
<name>A6NSI7_9FIRM</name>
<dbReference type="Gene3D" id="1.10.287.130">
    <property type="match status" value="1"/>
</dbReference>
<keyword evidence="4" id="KW-0597">Phosphoprotein</keyword>
<evidence type="ECO:0000256" key="3">
    <source>
        <dbReference type="ARBA" id="ARBA00012438"/>
    </source>
</evidence>
<evidence type="ECO:0000256" key="1">
    <source>
        <dbReference type="ARBA" id="ARBA00000085"/>
    </source>
</evidence>
<dbReference type="SUPFAM" id="SSF47384">
    <property type="entry name" value="Homodimeric domain of signal transducing histidine kinase"/>
    <property type="match status" value="1"/>
</dbReference>
<dbReference type="GO" id="GO:0016036">
    <property type="term" value="P:cellular response to phosphate starvation"/>
    <property type="evidence" value="ECO:0007669"/>
    <property type="project" value="TreeGrafter"/>
</dbReference>
<accession>A6NSI7</accession>
<dbReference type="PROSITE" id="PS50109">
    <property type="entry name" value="HIS_KIN"/>
    <property type="match status" value="1"/>
</dbReference>
<dbReference type="InterPro" id="IPR036097">
    <property type="entry name" value="HisK_dim/P_sf"/>
</dbReference>
<keyword evidence="8" id="KW-1133">Transmembrane helix</keyword>
<proteinExistence type="predicted"/>
<dbReference type="Gene3D" id="3.30.565.10">
    <property type="entry name" value="Histidine kinase-like ATPase, C-terminal domain"/>
    <property type="match status" value="1"/>
</dbReference>
<dbReference type="PANTHER" id="PTHR45453:SF1">
    <property type="entry name" value="PHOSPHATE REGULON SENSOR PROTEIN PHOR"/>
    <property type="match status" value="1"/>
</dbReference>
<evidence type="ECO:0000256" key="2">
    <source>
        <dbReference type="ARBA" id="ARBA00004370"/>
    </source>
</evidence>
<keyword evidence="5" id="KW-0808">Transferase</keyword>
<keyword evidence="7" id="KW-0902">Two-component regulatory system</keyword>
<reference evidence="10 11" key="1">
    <citation type="submission" date="2007-04" db="EMBL/GenBank/DDBJ databases">
        <authorList>
            <person name="Fulton L."/>
            <person name="Clifton S."/>
            <person name="Fulton B."/>
            <person name="Xu J."/>
            <person name="Minx P."/>
            <person name="Pepin K.H."/>
            <person name="Johnson M."/>
            <person name="Thiruvilangam P."/>
            <person name="Bhonagiri V."/>
            <person name="Nash W.E."/>
            <person name="Mardis E.R."/>
            <person name="Wilson R.K."/>
        </authorList>
    </citation>
    <scope>NUCLEOTIDE SEQUENCE [LARGE SCALE GENOMIC DNA]</scope>
    <source>
        <strain evidence="10 11">ATCC 29799</strain>
    </source>
</reference>
<dbReference type="OrthoDB" id="9813151at2"/>
<sequence>MIDRLRRKFIRICMLSFAAVFLILFIAIYLVTEVQTSARLDTLADLVSENDGIFPDFEQFGLEEGQILPPEGVNQESPFTTRFFTVRFDGDGELASVDIRAIASVSGEEAQEYASAVLEKGAERGWVENFRYKVYNTPEGTAVVFINGTDTRELNQRFLLTASSVFVAGSLVVLLLVILISKHAVKPAMESYQKQRQFVTDANHELKTPLTLIRTNLDIMESENGPNEWLSDIREETGIMTELVNRLVQLSRMDEDQSTLEMTRFSLSEAVSETAAAFDGTARERDMTLTLDVPPGVCCTGDEAAIRQLLSILLDNAVKYCDRGGTIRVGLSGGRHPVLTVDNSYAAVDSVELGRLFDRFYRADKARTYGSGFGIGLSIAKAIVEKHRGEITVSSLDGNAIRFRVKL</sequence>
<dbReference type="SUPFAM" id="SSF55874">
    <property type="entry name" value="ATPase domain of HSP90 chaperone/DNA topoisomerase II/histidine kinase"/>
    <property type="match status" value="1"/>
</dbReference>
<dbReference type="SMART" id="SM00388">
    <property type="entry name" value="HisKA"/>
    <property type="match status" value="1"/>
</dbReference>
<keyword evidence="8" id="KW-0472">Membrane</keyword>
<dbReference type="eggNOG" id="COG5002">
    <property type="taxonomic scope" value="Bacteria"/>
</dbReference>
<feature type="domain" description="Histidine kinase" evidence="9">
    <location>
        <begin position="201"/>
        <end position="407"/>
    </location>
</feature>
<evidence type="ECO:0000313" key="10">
    <source>
        <dbReference type="EMBL" id="EDN00944.1"/>
    </source>
</evidence>
<comment type="caution">
    <text evidence="10">The sequence shown here is derived from an EMBL/GenBank/DDBJ whole genome shotgun (WGS) entry which is preliminary data.</text>
</comment>
<organism evidence="10 11">
    <name type="scientific">Pseudoflavonifractor capillosus ATCC 29799</name>
    <dbReference type="NCBI Taxonomy" id="411467"/>
    <lineage>
        <taxon>Bacteria</taxon>
        <taxon>Bacillati</taxon>
        <taxon>Bacillota</taxon>
        <taxon>Clostridia</taxon>
        <taxon>Eubacteriales</taxon>
        <taxon>Oscillospiraceae</taxon>
        <taxon>Pseudoflavonifractor</taxon>
    </lineage>
</organism>